<reference evidence="7 8" key="1">
    <citation type="submission" date="2018-04" db="EMBL/GenBank/DDBJ databases">
        <title>Genomic Encyclopedia of Archaeal and Bacterial Type Strains, Phase II (KMG-II): from individual species to whole genera.</title>
        <authorList>
            <person name="Goeker M."/>
        </authorList>
    </citation>
    <scope>NUCLEOTIDE SEQUENCE [LARGE SCALE GENOMIC DNA]</scope>
    <source>
        <strain evidence="7 8">DSM 100162</strain>
    </source>
</reference>
<sequence length="198" mass="22547">MLKIGITGGIGVGKTIVSRMFQVLGVPIYDADTRAKWVMHHNTTLRQELQDAFGPATYTDAGALDRAFLAGMVFNHPERLELLNSLVHPHVGKDFEVWVAAHADKPYILKEAALMFESESWRQVDEVIAVYAPLELRIKRLLKRDTHRTEADIKAIIARQLSEEEKMRRAQHIIYNDDQQLIIPQVLVLHAQFTKAEV</sequence>
<keyword evidence="8" id="KW-1185">Reference proteome</keyword>
<dbReference type="HAMAP" id="MF_00376">
    <property type="entry name" value="Dephospho_CoA_kinase"/>
    <property type="match status" value="1"/>
</dbReference>
<dbReference type="AlphaFoldDB" id="A0A2T5YSL4"/>
<comment type="caution">
    <text evidence="7">The sequence shown here is derived from an EMBL/GenBank/DDBJ whole genome shotgun (WGS) entry which is preliminary data.</text>
</comment>
<keyword evidence="4 5" id="KW-0173">Coenzyme A biosynthesis</keyword>
<dbReference type="EC" id="2.7.1.24" evidence="5 6"/>
<comment type="function">
    <text evidence="5">Catalyzes the phosphorylation of the 3'-hydroxyl group of dephosphocoenzyme A to form coenzyme A.</text>
</comment>
<dbReference type="Gene3D" id="3.40.50.300">
    <property type="entry name" value="P-loop containing nucleotide triphosphate hydrolases"/>
    <property type="match status" value="1"/>
</dbReference>
<keyword evidence="5" id="KW-0808">Transferase</keyword>
<evidence type="ECO:0000256" key="5">
    <source>
        <dbReference type="HAMAP-Rule" id="MF_00376"/>
    </source>
</evidence>
<accession>A0A2T5YSL4</accession>
<dbReference type="PANTHER" id="PTHR10695:SF46">
    <property type="entry name" value="BIFUNCTIONAL COENZYME A SYNTHASE-RELATED"/>
    <property type="match status" value="1"/>
</dbReference>
<dbReference type="Pfam" id="PF01121">
    <property type="entry name" value="CoaE"/>
    <property type="match status" value="1"/>
</dbReference>
<comment type="catalytic activity">
    <reaction evidence="5">
        <text>3'-dephospho-CoA + ATP = ADP + CoA + H(+)</text>
        <dbReference type="Rhea" id="RHEA:18245"/>
        <dbReference type="ChEBI" id="CHEBI:15378"/>
        <dbReference type="ChEBI" id="CHEBI:30616"/>
        <dbReference type="ChEBI" id="CHEBI:57287"/>
        <dbReference type="ChEBI" id="CHEBI:57328"/>
        <dbReference type="ChEBI" id="CHEBI:456216"/>
        <dbReference type="EC" id="2.7.1.24"/>
    </reaction>
</comment>
<dbReference type="OrthoDB" id="9812943at2"/>
<dbReference type="GO" id="GO:0005737">
    <property type="term" value="C:cytoplasm"/>
    <property type="evidence" value="ECO:0007669"/>
    <property type="project" value="UniProtKB-SubCell"/>
</dbReference>
<proteinExistence type="inferred from homology"/>
<dbReference type="Proteomes" id="UP000244225">
    <property type="component" value="Unassembled WGS sequence"/>
</dbReference>
<dbReference type="InterPro" id="IPR027417">
    <property type="entry name" value="P-loop_NTPase"/>
</dbReference>
<dbReference type="EMBL" id="QBKI01000001">
    <property type="protein sequence ID" value="PTX22318.1"/>
    <property type="molecule type" value="Genomic_DNA"/>
</dbReference>
<dbReference type="PANTHER" id="PTHR10695">
    <property type="entry name" value="DEPHOSPHO-COA KINASE-RELATED"/>
    <property type="match status" value="1"/>
</dbReference>
<dbReference type="GO" id="GO:0004140">
    <property type="term" value="F:dephospho-CoA kinase activity"/>
    <property type="evidence" value="ECO:0007669"/>
    <property type="project" value="UniProtKB-UniRule"/>
</dbReference>
<dbReference type="PROSITE" id="PS51219">
    <property type="entry name" value="DPCK"/>
    <property type="match status" value="1"/>
</dbReference>
<keyword evidence="3 5" id="KW-0067">ATP-binding</keyword>
<keyword evidence="2 5" id="KW-0547">Nucleotide-binding</keyword>
<evidence type="ECO:0000256" key="1">
    <source>
        <dbReference type="ARBA" id="ARBA00009018"/>
    </source>
</evidence>
<evidence type="ECO:0000256" key="4">
    <source>
        <dbReference type="ARBA" id="ARBA00022993"/>
    </source>
</evidence>
<keyword evidence="5" id="KW-0963">Cytoplasm</keyword>
<organism evidence="7 8">
    <name type="scientific">Pontibacter mucosus</name>
    <dbReference type="NCBI Taxonomy" id="1649266"/>
    <lineage>
        <taxon>Bacteria</taxon>
        <taxon>Pseudomonadati</taxon>
        <taxon>Bacteroidota</taxon>
        <taxon>Cytophagia</taxon>
        <taxon>Cytophagales</taxon>
        <taxon>Hymenobacteraceae</taxon>
        <taxon>Pontibacter</taxon>
    </lineage>
</organism>
<dbReference type="InterPro" id="IPR001977">
    <property type="entry name" value="Depp_CoAkinase"/>
</dbReference>
<keyword evidence="5 7" id="KW-0418">Kinase</keyword>
<dbReference type="CDD" id="cd02022">
    <property type="entry name" value="DPCK"/>
    <property type="match status" value="1"/>
</dbReference>
<dbReference type="NCBIfam" id="TIGR00152">
    <property type="entry name" value="dephospho-CoA kinase"/>
    <property type="match status" value="1"/>
</dbReference>
<dbReference type="SUPFAM" id="SSF52540">
    <property type="entry name" value="P-loop containing nucleoside triphosphate hydrolases"/>
    <property type="match status" value="1"/>
</dbReference>
<protein>
    <recommendedName>
        <fullName evidence="5 6">Dephospho-CoA kinase</fullName>
        <ecNumber evidence="5 6">2.7.1.24</ecNumber>
    </recommendedName>
    <alternativeName>
        <fullName evidence="5">Dephosphocoenzyme A kinase</fullName>
    </alternativeName>
</protein>
<dbReference type="GO" id="GO:0005524">
    <property type="term" value="F:ATP binding"/>
    <property type="evidence" value="ECO:0007669"/>
    <property type="project" value="UniProtKB-UniRule"/>
</dbReference>
<comment type="subcellular location">
    <subcellularLocation>
        <location evidence="5">Cytoplasm</location>
    </subcellularLocation>
</comment>
<comment type="pathway">
    <text evidence="5">Cofactor biosynthesis; coenzyme A biosynthesis; CoA from (R)-pantothenate: step 5/5.</text>
</comment>
<feature type="binding site" evidence="5">
    <location>
        <begin position="11"/>
        <end position="16"/>
    </location>
    <ligand>
        <name>ATP</name>
        <dbReference type="ChEBI" id="CHEBI:30616"/>
    </ligand>
</feature>
<evidence type="ECO:0000313" key="8">
    <source>
        <dbReference type="Proteomes" id="UP000244225"/>
    </source>
</evidence>
<evidence type="ECO:0000256" key="3">
    <source>
        <dbReference type="ARBA" id="ARBA00022840"/>
    </source>
</evidence>
<evidence type="ECO:0000256" key="6">
    <source>
        <dbReference type="NCBIfam" id="TIGR00152"/>
    </source>
</evidence>
<evidence type="ECO:0000256" key="2">
    <source>
        <dbReference type="ARBA" id="ARBA00022741"/>
    </source>
</evidence>
<comment type="similarity">
    <text evidence="1 5">Belongs to the CoaE family.</text>
</comment>
<name>A0A2T5YSL4_9BACT</name>
<dbReference type="UniPathway" id="UPA00241">
    <property type="reaction ID" value="UER00356"/>
</dbReference>
<dbReference type="RefSeq" id="WP_108209901.1">
    <property type="nucleotide sequence ID" value="NZ_QBKI01000001.1"/>
</dbReference>
<gene>
    <name evidence="5" type="primary">coaE</name>
    <name evidence="7" type="ORF">C8N40_101141</name>
</gene>
<dbReference type="GO" id="GO:0015937">
    <property type="term" value="P:coenzyme A biosynthetic process"/>
    <property type="evidence" value="ECO:0007669"/>
    <property type="project" value="UniProtKB-UniRule"/>
</dbReference>
<evidence type="ECO:0000313" key="7">
    <source>
        <dbReference type="EMBL" id="PTX22318.1"/>
    </source>
</evidence>